<dbReference type="RefSeq" id="WP_109615545.1">
    <property type="nucleotide sequence ID" value="NZ_QGDO01000001.1"/>
</dbReference>
<sequence length="110" mass="12330">MAKCPHCGSESKLIKVTDIYKTTNTNFECEHCQKDIFLADQDEFGETLDRIKSIFKITIISSLVLIGIKPIAVPFVLMMGAFSASKVAKVYEKSQCLVKYSYKQLIADKA</sequence>
<evidence type="ECO:0000313" key="2">
    <source>
        <dbReference type="EMBL" id="PWJ44022.1"/>
    </source>
</evidence>
<keyword evidence="3" id="KW-1185">Reference proteome</keyword>
<name>A0A315ZFC2_SEDFL</name>
<dbReference type="OrthoDB" id="964722at2"/>
<reference evidence="2 3" key="1">
    <citation type="submission" date="2018-03" db="EMBL/GenBank/DDBJ databases">
        <title>Genomic Encyclopedia of Archaeal and Bacterial Type Strains, Phase II (KMG-II): from individual species to whole genera.</title>
        <authorList>
            <person name="Goeker M."/>
        </authorList>
    </citation>
    <scope>NUCLEOTIDE SEQUENCE [LARGE SCALE GENOMIC DNA]</scope>
    <source>
        <strain evidence="2 3">DSM 28229</strain>
    </source>
</reference>
<comment type="caution">
    <text evidence="2">The sequence shown here is derived from an EMBL/GenBank/DDBJ whole genome shotgun (WGS) entry which is preliminary data.</text>
</comment>
<keyword evidence="1" id="KW-0812">Transmembrane</keyword>
<feature type="transmembrane region" description="Helical" evidence="1">
    <location>
        <begin position="57"/>
        <end position="82"/>
    </location>
</feature>
<proteinExistence type="predicted"/>
<dbReference type="AlphaFoldDB" id="A0A315ZFC2"/>
<dbReference type="Proteomes" id="UP000245535">
    <property type="component" value="Unassembled WGS sequence"/>
</dbReference>
<dbReference type="EMBL" id="QGDO01000001">
    <property type="protein sequence ID" value="PWJ44022.1"/>
    <property type="molecule type" value="Genomic_DNA"/>
</dbReference>
<keyword evidence="1" id="KW-0472">Membrane</keyword>
<protein>
    <submittedName>
        <fullName evidence="2">Transposase-like zinc ribbon protein</fullName>
    </submittedName>
</protein>
<evidence type="ECO:0000313" key="3">
    <source>
        <dbReference type="Proteomes" id="UP000245535"/>
    </source>
</evidence>
<gene>
    <name evidence="2" type="ORF">BC781_101372</name>
</gene>
<keyword evidence="1" id="KW-1133">Transmembrane helix</keyword>
<accession>A0A315ZFC2</accession>
<organism evidence="2 3">
    <name type="scientific">Sediminitomix flava</name>
    <dbReference type="NCBI Taxonomy" id="379075"/>
    <lineage>
        <taxon>Bacteria</taxon>
        <taxon>Pseudomonadati</taxon>
        <taxon>Bacteroidota</taxon>
        <taxon>Cytophagia</taxon>
        <taxon>Cytophagales</taxon>
        <taxon>Flammeovirgaceae</taxon>
        <taxon>Sediminitomix</taxon>
    </lineage>
</organism>
<evidence type="ECO:0000256" key="1">
    <source>
        <dbReference type="SAM" id="Phobius"/>
    </source>
</evidence>